<feature type="coiled-coil region" evidence="1">
    <location>
        <begin position="151"/>
        <end position="200"/>
    </location>
</feature>
<dbReference type="PANTHER" id="PTHR35072">
    <property type="entry name" value="COILED-COIL DOMAIN-CONTAINING PROTEIN 91"/>
    <property type="match status" value="1"/>
</dbReference>
<proteinExistence type="predicted"/>
<dbReference type="PANTHER" id="PTHR35072:SF1">
    <property type="entry name" value="COILED-COIL DOMAIN-CONTAINING PROTEIN 91"/>
    <property type="match status" value="1"/>
</dbReference>
<feature type="coiled-coil region" evidence="1">
    <location>
        <begin position="276"/>
        <end position="415"/>
    </location>
</feature>
<keyword evidence="4" id="KW-1185">Reference proteome</keyword>
<organism evidence="3 4">
    <name type="scientific">Gopherus agassizii</name>
    <name type="common">Agassiz's desert tortoise</name>
    <dbReference type="NCBI Taxonomy" id="38772"/>
    <lineage>
        <taxon>Eukaryota</taxon>
        <taxon>Metazoa</taxon>
        <taxon>Chordata</taxon>
        <taxon>Craniata</taxon>
        <taxon>Vertebrata</taxon>
        <taxon>Euteleostomi</taxon>
        <taxon>Archelosauria</taxon>
        <taxon>Testudinata</taxon>
        <taxon>Testudines</taxon>
        <taxon>Cryptodira</taxon>
        <taxon>Durocryptodira</taxon>
        <taxon>Testudinoidea</taxon>
        <taxon>Testudinidae</taxon>
        <taxon>Gopherus</taxon>
    </lineage>
</organism>
<evidence type="ECO:0000313" key="3">
    <source>
        <dbReference type="Ensembl" id="ENSGAGP00000035809.1"/>
    </source>
</evidence>
<dbReference type="InterPro" id="IPR034592">
    <property type="entry name" value="CCDC91"/>
</dbReference>
<dbReference type="GO" id="GO:0090160">
    <property type="term" value="P:Golgi to lysosome transport"/>
    <property type="evidence" value="ECO:0007669"/>
    <property type="project" value="TreeGrafter"/>
</dbReference>
<dbReference type="Proteomes" id="UP000291020">
    <property type="component" value="Unassembled WGS sequence"/>
</dbReference>
<dbReference type="GO" id="GO:0005802">
    <property type="term" value="C:trans-Golgi network"/>
    <property type="evidence" value="ECO:0007669"/>
    <property type="project" value="TreeGrafter"/>
</dbReference>
<reference evidence="4" key="1">
    <citation type="journal article" date="2017" name="PLoS ONE">
        <title>The Agassiz's desert tortoise genome provides a resource for the conservation of a threatened species.</title>
        <authorList>
            <person name="Tollis M."/>
            <person name="DeNardo D.F."/>
            <person name="Cornelius J.A."/>
            <person name="Dolby G.A."/>
            <person name="Edwards T."/>
            <person name="Henen B.T."/>
            <person name="Karl A.E."/>
            <person name="Murphy R.W."/>
            <person name="Kusumi K."/>
        </authorList>
    </citation>
    <scope>NUCLEOTIDE SEQUENCE [LARGE SCALE GENOMIC DNA]</scope>
</reference>
<reference evidence="3" key="3">
    <citation type="submission" date="2025-09" db="UniProtKB">
        <authorList>
            <consortium name="Ensembl"/>
        </authorList>
    </citation>
    <scope>IDENTIFICATION</scope>
</reference>
<sequence>MDDDDFGGFEAAVTFEGEDGETQTISPAIPWAAFPAVVSEVHVLESVSSDVLLENSLHSACLVSSDSLILSGDDVLAAVQTANNILNPAVLKEQVQLSASSSLDISIPSLSLTEGKPSENSTIPVDDSEKPGINGSKKHLHPTLASLEIKLKDAEEEKCRIKKDLEDLMEKHSIVQTDFLKEKEGEFISHQDRYKKLQEKHKLELEDMRKAGHEALTIIVEEFKALLQSTVEKQEEAIEKQYIAAIEKQSYKCEELLNAQHQRLLDMLDTEKEVLAQKVEAALIQQSQKHKEALEKCLEEQQNRSKEALAAAAKIEKEVMQEAILKAVEEERRNMEKIHAKEREIWQTECDKYKEKIAQAVQEAVQEQRKTSQEVVKAEIMEERKRSEKAVEEVVKRTREELMEYIKEQKRLDQVVRQRSLCSLELFLSCAQKQLSTLLKEEPITSEQEKETENLNHNENM</sequence>
<protein>
    <submittedName>
        <fullName evidence="3">Uncharacterized protein</fullName>
    </submittedName>
</protein>
<dbReference type="STRING" id="38772.ENSGAGP00000035809"/>
<feature type="region of interest" description="Disordered" evidence="2">
    <location>
        <begin position="442"/>
        <end position="461"/>
    </location>
</feature>
<evidence type="ECO:0000256" key="2">
    <source>
        <dbReference type="SAM" id="MobiDB-lite"/>
    </source>
</evidence>
<accession>A0A452J5P2</accession>
<evidence type="ECO:0000313" key="4">
    <source>
        <dbReference type="Proteomes" id="UP000291020"/>
    </source>
</evidence>
<dbReference type="Ensembl" id="ENSGAGT00000040539.1">
    <property type="protein sequence ID" value="ENSGAGP00000035809.1"/>
    <property type="gene ID" value="ENSGAGG00000025413.1"/>
</dbReference>
<keyword evidence="1" id="KW-0175">Coiled coil</keyword>
<name>A0A452J5P2_9SAUR</name>
<evidence type="ECO:0000256" key="1">
    <source>
        <dbReference type="SAM" id="Coils"/>
    </source>
</evidence>
<feature type="region of interest" description="Disordered" evidence="2">
    <location>
        <begin position="114"/>
        <end position="138"/>
    </location>
</feature>
<dbReference type="AlphaFoldDB" id="A0A452J5P2"/>
<reference evidence="3" key="2">
    <citation type="submission" date="2025-08" db="UniProtKB">
        <authorList>
            <consortium name="Ensembl"/>
        </authorList>
    </citation>
    <scope>IDENTIFICATION</scope>
</reference>
<dbReference type="GO" id="GO:0005829">
    <property type="term" value="C:cytosol"/>
    <property type="evidence" value="ECO:0007669"/>
    <property type="project" value="GOC"/>
</dbReference>